<reference evidence="2 3" key="1">
    <citation type="submission" date="2019-02" db="EMBL/GenBank/DDBJ databases">
        <title>Deep-cultivation of Planctomycetes and their phenomic and genomic characterization uncovers novel biology.</title>
        <authorList>
            <person name="Wiegand S."/>
            <person name="Jogler M."/>
            <person name="Boedeker C."/>
            <person name="Pinto D."/>
            <person name="Vollmers J."/>
            <person name="Rivas-Marin E."/>
            <person name="Kohn T."/>
            <person name="Peeters S.H."/>
            <person name="Heuer A."/>
            <person name="Rast P."/>
            <person name="Oberbeckmann S."/>
            <person name="Bunk B."/>
            <person name="Jeske O."/>
            <person name="Meyerdierks A."/>
            <person name="Storesund J.E."/>
            <person name="Kallscheuer N."/>
            <person name="Luecker S."/>
            <person name="Lage O.M."/>
            <person name="Pohl T."/>
            <person name="Merkel B.J."/>
            <person name="Hornburger P."/>
            <person name="Mueller R.-W."/>
            <person name="Bruemmer F."/>
            <person name="Labrenz M."/>
            <person name="Spormann A.M."/>
            <person name="Op den Camp H."/>
            <person name="Overmann J."/>
            <person name="Amann R."/>
            <person name="Jetten M.S.M."/>
            <person name="Mascher T."/>
            <person name="Medema M.H."/>
            <person name="Devos D.P."/>
            <person name="Kaster A.-K."/>
            <person name="Ovreas L."/>
            <person name="Rohde M."/>
            <person name="Galperin M.Y."/>
            <person name="Jogler C."/>
        </authorList>
    </citation>
    <scope>NUCLEOTIDE SEQUENCE [LARGE SCALE GENOMIC DNA]</scope>
    <source>
        <strain evidence="2 3">KS4</strain>
    </source>
</reference>
<accession>A0A517YWK5</accession>
<name>A0A517YWK5_9BACT</name>
<feature type="transmembrane region" description="Helical" evidence="1">
    <location>
        <begin position="36"/>
        <end position="55"/>
    </location>
</feature>
<dbReference type="EMBL" id="CP036425">
    <property type="protein sequence ID" value="QDU34592.1"/>
    <property type="molecule type" value="Genomic_DNA"/>
</dbReference>
<gene>
    <name evidence="2" type="ORF">KS4_26630</name>
</gene>
<proteinExistence type="predicted"/>
<keyword evidence="1" id="KW-1133">Transmembrane helix</keyword>
<feature type="transmembrane region" description="Helical" evidence="1">
    <location>
        <begin position="67"/>
        <end position="89"/>
    </location>
</feature>
<evidence type="ECO:0000313" key="2">
    <source>
        <dbReference type="EMBL" id="QDU34592.1"/>
    </source>
</evidence>
<dbReference type="RefSeq" id="WP_145078646.1">
    <property type="nucleotide sequence ID" value="NZ_CP036425.1"/>
</dbReference>
<evidence type="ECO:0000256" key="1">
    <source>
        <dbReference type="SAM" id="Phobius"/>
    </source>
</evidence>
<dbReference type="Proteomes" id="UP000317369">
    <property type="component" value="Chromosome"/>
</dbReference>
<keyword evidence="1" id="KW-0812">Transmembrane</keyword>
<evidence type="ECO:0000313" key="3">
    <source>
        <dbReference type="Proteomes" id="UP000317369"/>
    </source>
</evidence>
<keyword evidence="3" id="KW-1185">Reference proteome</keyword>
<organism evidence="2 3">
    <name type="scientific">Poriferisphaera corsica</name>
    <dbReference type="NCBI Taxonomy" id="2528020"/>
    <lineage>
        <taxon>Bacteria</taxon>
        <taxon>Pseudomonadati</taxon>
        <taxon>Planctomycetota</taxon>
        <taxon>Phycisphaerae</taxon>
        <taxon>Phycisphaerales</taxon>
        <taxon>Phycisphaeraceae</taxon>
        <taxon>Poriferisphaera</taxon>
    </lineage>
</organism>
<feature type="transmembrane region" description="Helical" evidence="1">
    <location>
        <begin position="12"/>
        <end position="30"/>
    </location>
</feature>
<sequence>MLTRYFKSLDHLNNMMTFFIILFYLNLFLLRNDTLFLINLITILFIMPFHAFRIYQRAQSKIDRHYAIRHIILYFFLIIPIPFLGQILIPLLLKSDIKKIAAHNNSSD</sequence>
<protein>
    <submittedName>
        <fullName evidence="2">Uncharacterized protein</fullName>
    </submittedName>
</protein>
<dbReference type="KEGG" id="pcor:KS4_26630"/>
<keyword evidence="1" id="KW-0472">Membrane</keyword>
<dbReference type="AlphaFoldDB" id="A0A517YWK5"/>